<keyword evidence="2" id="KW-1185">Reference proteome</keyword>
<evidence type="ECO:0000313" key="2">
    <source>
        <dbReference type="Proteomes" id="UP000756921"/>
    </source>
</evidence>
<organism evidence="1 2">
    <name type="scientific">Paraphaeosphaeria minitans</name>
    <dbReference type="NCBI Taxonomy" id="565426"/>
    <lineage>
        <taxon>Eukaryota</taxon>
        <taxon>Fungi</taxon>
        <taxon>Dikarya</taxon>
        <taxon>Ascomycota</taxon>
        <taxon>Pezizomycotina</taxon>
        <taxon>Dothideomycetes</taxon>
        <taxon>Pleosporomycetidae</taxon>
        <taxon>Pleosporales</taxon>
        <taxon>Massarineae</taxon>
        <taxon>Didymosphaeriaceae</taxon>
        <taxon>Paraphaeosphaeria</taxon>
    </lineage>
</organism>
<evidence type="ECO:0000313" key="1">
    <source>
        <dbReference type="EMBL" id="KAF9740634.1"/>
    </source>
</evidence>
<accession>A0A9P6KW73</accession>
<protein>
    <submittedName>
        <fullName evidence="1">Uncharacterized protein</fullName>
    </submittedName>
</protein>
<name>A0A9P6KW73_9PLEO</name>
<proteinExistence type="predicted"/>
<dbReference type="EMBL" id="WJXW01000001">
    <property type="protein sequence ID" value="KAF9740634.1"/>
    <property type="molecule type" value="Genomic_DNA"/>
</dbReference>
<comment type="caution">
    <text evidence="1">The sequence shown here is derived from an EMBL/GenBank/DDBJ whole genome shotgun (WGS) entry which is preliminary data.</text>
</comment>
<sequence>MSVAGSNEPHISWPWITPLVNFTHPTSVSKIIQHSRTDLLLTMNHPPELRRLDVNTKATKQDPRNNGAWQILYKFGDGVKSCPAMTRVDRWRYAIITSEDEMNTLGKTHKIELTLKKGKCSIWIVDLKRWETGNGWVEARKLVDAPYAGCLRGITTLPLPSYAIPYSSLNPGGLDRLPHLLVSDATQGRIYIFDAHTGHGTV</sequence>
<dbReference type="AlphaFoldDB" id="A0A9P6KW73"/>
<dbReference type="Proteomes" id="UP000756921">
    <property type="component" value="Unassembled WGS sequence"/>
</dbReference>
<gene>
    <name evidence="1" type="ORF">PMIN01_00173</name>
</gene>
<reference evidence="1" key="1">
    <citation type="journal article" date="2020" name="Mol. Plant Microbe Interact.">
        <title>Genome Sequence of the Biocontrol Agent Coniothyrium minitans strain Conio (IMI 134523).</title>
        <authorList>
            <person name="Patel D."/>
            <person name="Shittu T.A."/>
            <person name="Baroncelli R."/>
            <person name="Muthumeenakshi S."/>
            <person name="Osborne T.H."/>
            <person name="Janganan T.K."/>
            <person name="Sreenivasaprasad S."/>
        </authorList>
    </citation>
    <scope>NUCLEOTIDE SEQUENCE</scope>
    <source>
        <strain evidence="1">Conio</strain>
    </source>
</reference>
<dbReference type="OrthoDB" id="3743812at2759"/>